<evidence type="ECO:0000313" key="4">
    <source>
        <dbReference type="Proteomes" id="UP000243498"/>
    </source>
</evidence>
<comment type="caution">
    <text evidence="2">The sequence shown here is derived from an EMBL/GenBank/DDBJ whole genome shotgun (WGS) entry which is preliminary data.</text>
</comment>
<dbReference type="OrthoDB" id="4624666at2759"/>
<reference evidence="5" key="2">
    <citation type="submission" date="2018-12" db="EMBL/GenBank/DDBJ databases">
        <title>The complete genome of Metarhizium rileyi, a key fungal pathogen of Lepidoptera.</title>
        <authorList>
            <person name="Binneck E."/>
            <person name="Lastra C.C.L."/>
            <person name="Sosa-Gomez D.R."/>
        </authorList>
    </citation>
    <scope>NUCLEOTIDE SEQUENCE [LARGE SCALE GENOMIC DNA]</scope>
    <source>
        <strain evidence="5">Cep018-CH2</strain>
    </source>
</reference>
<reference evidence="2 4" key="1">
    <citation type="journal article" date="2016" name="Genome Biol. Evol.">
        <title>Divergent and convergent evolution of fungal pathogenicity.</title>
        <authorList>
            <person name="Shang Y."/>
            <person name="Xiao G."/>
            <person name="Zheng P."/>
            <person name="Cen K."/>
            <person name="Zhan S."/>
            <person name="Wang C."/>
        </authorList>
    </citation>
    <scope>NUCLEOTIDE SEQUENCE [LARGE SCALE GENOMIC DNA]</scope>
    <source>
        <strain evidence="2 4">RCEF 4871</strain>
    </source>
</reference>
<feature type="region of interest" description="Disordered" evidence="1">
    <location>
        <begin position="34"/>
        <end position="77"/>
    </location>
</feature>
<dbReference type="AlphaFoldDB" id="A0A167C2D7"/>
<organism evidence="2 4">
    <name type="scientific">Metarhizium rileyi (strain RCEF 4871)</name>
    <name type="common">Nomuraea rileyi</name>
    <dbReference type="NCBI Taxonomy" id="1649241"/>
    <lineage>
        <taxon>Eukaryota</taxon>
        <taxon>Fungi</taxon>
        <taxon>Dikarya</taxon>
        <taxon>Ascomycota</taxon>
        <taxon>Pezizomycotina</taxon>
        <taxon>Sordariomycetes</taxon>
        <taxon>Hypocreomycetidae</taxon>
        <taxon>Hypocreales</taxon>
        <taxon>Clavicipitaceae</taxon>
        <taxon>Metarhizium</taxon>
    </lineage>
</organism>
<dbReference type="EMBL" id="AZHC01000018">
    <property type="protein sequence ID" value="OAA40696.1"/>
    <property type="molecule type" value="Genomic_DNA"/>
</dbReference>
<feature type="compositionally biased region" description="Low complexity" evidence="1">
    <location>
        <begin position="48"/>
        <end position="63"/>
    </location>
</feature>
<reference evidence="3" key="3">
    <citation type="journal article" date="2019" name="Microbiol. Resour. Announc.">
        <title>Genome Sequence of Metarhizium rileyi, a Microbial Control Agent for Lepidoptera.</title>
        <authorList>
            <person name="Binneck E."/>
            <person name="Lastra C.C.L."/>
            <person name="Sosa-Gomez D.R."/>
        </authorList>
    </citation>
    <scope>NUCLEOTIDE SEQUENCE</scope>
    <source>
        <strain evidence="3">Cep018-CH2</strain>
    </source>
</reference>
<sequence length="77" mass="8301">MPSSTSAKAKEKYQAMLLAAKGDGTSHMSNRVVATRHPSTGSCEMANSITRRSSHSSDTSTGRFRTMIRNILSPPAF</sequence>
<proteinExistence type="predicted"/>
<keyword evidence="4" id="KW-1185">Reference proteome</keyword>
<dbReference type="Proteomes" id="UP000243498">
    <property type="component" value="Unassembled WGS sequence"/>
</dbReference>
<evidence type="ECO:0000313" key="5">
    <source>
        <dbReference type="Proteomes" id="UP000317257"/>
    </source>
</evidence>
<evidence type="ECO:0000313" key="3">
    <source>
        <dbReference type="EMBL" id="TWU70642.1"/>
    </source>
</evidence>
<protein>
    <submittedName>
        <fullName evidence="2">Uncharacterized protein</fullName>
    </submittedName>
</protein>
<name>A0A167C2D7_METRR</name>
<accession>A0A167C2D7</accession>
<dbReference type="OMA" id="GRFRTMI"/>
<gene>
    <name evidence="3" type="ORF">ED733_000701</name>
    <name evidence="2" type="ORF">NOR_05784</name>
</gene>
<evidence type="ECO:0000313" key="2">
    <source>
        <dbReference type="EMBL" id="OAA40696.1"/>
    </source>
</evidence>
<dbReference type="Proteomes" id="UP000317257">
    <property type="component" value="Unassembled WGS sequence"/>
</dbReference>
<evidence type="ECO:0000256" key="1">
    <source>
        <dbReference type="SAM" id="MobiDB-lite"/>
    </source>
</evidence>
<feature type="compositionally biased region" description="Polar residues" evidence="1">
    <location>
        <begin position="37"/>
        <end position="47"/>
    </location>
</feature>
<accession>A0A5C6FYQ4</accession>
<dbReference type="EMBL" id="SBHS01000068">
    <property type="protein sequence ID" value="TWU70642.1"/>
    <property type="molecule type" value="Genomic_DNA"/>
</dbReference>